<sequence>MMKKLKQQQRRLQQRCKVRAPVDRRRVLRGIRHPLGTYTAPDEIAACISFYWGPVFDSKPIFEASAKVYIEKLTKHVVLSNFPPSKRMIEKQLSLVHHSGPGPDLLPCAAWQRAPMAVDILDEVMVWIL</sequence>
<protein>
    <submittedName>
        <fullName evidence="1">Uncharacterized protein</fullName>
    </submittedName>
</protein>
<dbReference type="Proteomes" id="UP001189429">
    <property type="component" value="Unassembled WGS sequence"/>
</dbReference>
<evidence type="ECO:0000313" key="1">
    <source>
        <dbReference type="EMBL" id="CAK0823445.1"/>
    </source>
</evidence>
<name>A0ABN9RZR4_9DINO</name>
<reference evidence="1" key="1">
    <citation type="submission" date="2023-10" db="EMBL/GenBank/DDBJ databases">
        <authorList>
            <person name="Chen Y."/>
            <person name="Shah S."/>
            <person name="Dougan E. K."/>
            <person name="Thang M."/>
            <person name="Chan C."/>
        </authorList>
    </citation>
    <scope>NUCLEOTIDE SEQUENCE [LARGE SCALE GENOMIC DNA]</scope>
</reference>
<keyword evidence="2" id="KW-1185">Reference proteome</keyword>
<proteinExistence type="predicted"/>
<comment type="caution">
    <text evidence="1">The sequence shown here is derived from an EMBL/GenBank/DDBJ whole genome shotgun (WGS) entry which is preliminary data.</text>
</comment>
<dbReference type="EMBL" id="CAUYUJ010008276">
    <property type="protein sequence ID" value="CAK0823445.1"/>
    <property type="molecule type" value="Genomic_DNA"/>
</dbReference>
<accession>A0ABN9RZR4</accession>
<gene>
    <name evidence="1" type="ORF">PCOR1329_LOCUS24149</name>
</gene>
<organism evidence="1 2">
    <name type="scientific">Prorocentrum cordatum</name>
    <dbReference type="NCBI Taxonomy" id="2364126"/>
    <lineage>
        <taxon>Eukaryota</taxon>
        <taxon>Sar</taxon>
        <taxon>Alveolata</taxon>
        <taxon>Dinophyceae</taxon>
        <taxon>Prorocentrales</taxon>
        <taxon>Prorocentraceae</taxon>
        <taxon>Prorocentrum</taxon>
    </lineage>
</organism>
<evidence type="ECO:0000313" key="2">
    <source>
        <dbReference type="Proteomes" id="UP001189429"/>
    </source>
</evidence>